<dbReference type="InterPro" id="IPR004827">
    <property type="entry name" value="bZIP"/>
</dbReference>
<evidence type="ECO:0000256" key="6">
    <source>
        <dbReference type="ARBA" id="ARBA00023242"/>
    </source>
</evidence>
<dbReference type="Proteomes" id="UP001176940">
    <property type="component" value="Unassembled WGS sequence"/>
</dbReference>
<name>A0ABN9M4H7_9NEOB</name>
<organism evidence="9 10">
    <name type="scientific">Ranitomeya imitator</name>
    <name type="common">mimic poison frog</name>
    <dbReference type="NCBI Taxonomy" id="111125"/>
    <lineage>
        <taxon>Eukaryota</taxon>
        <taxon>Metazoa</taxon>
        <taxon>Chordata</taxon>
        <taxon>Craniata</taxon>
        <taxon>Vertebrata</taxon>
        <taxon>Euteleostomi</taxon>
        <taxon>Amphibia</taxon>
        <taxon>Batrachia</taxon>
        <taxon>Anura</taxon>
        <taxon>Neobatrachia</taxon>
        <taxon>Hyloidea</taxon>
        <taxon>Dendrobatidae</taxon>
        <taxon>Dendrobatinae</taxon>
        <taxon>Ranitomeya</taxon>
    </lineage>
</organism>
<dbReference type="InterPro" id="IPR046347">
    <property type="entry name" value="bZIP_sf"/>
</dbReference>
<evidence type="ECO:0000256" key="1">
    <source>
        <dbReference type="ARBA" id="ARBA00004648"/>
    </source>
</evidence>
<dbReference type="EMBL" id="CAUEEQ010042137">
    <property type="protein sequence ID" value="CAJ0956539.1"/>
    <property type="molecule type" value="Genomic_DNA"/>
</dbReference>
<feature type="domain" description="BZIP" evidence="8">
    <location>
        <begin position="47"/>
        <end position="100"/>
    </location>
</feature>
<evidence type="ECO:0000313" key="10">
    <source>
        <dbReference type="Proteomes" id="UP001176940"/>
    </source>
</evidence>
<evidence type="ECO:0000259" key="8">
    <source>
        <dbReference type="PROSITE" id="PS50217"/>
    </source>
</evidence>
<dbReference type="PROSITE" id="PS00036">
    <property type="entry name" value="BZIP_BASIC"/>
    <property type="match status" value="1"/>
</dbReference>
<gene>
    <name evidence="9" type="ORF">RIMI_LOCUS15588079</name>
</gene>
<dbReference type="SUPFAM" id="SSF57959">
    <property type="entry name" value="Leucine zipper domain"/>
    <property type="match status" value="1"/>
</dbReference>
<dbReference type="InterPro" id="IPR051381">
    <property type="entry name" value="CREB_ATF_subfamily"/>
</dbReference>
<dbReference type="Gene3D" id="1.20.5.170">
    <property type="match status" value="1"/>
</dbReference>
<dbReference type="PANTHER" id="PTHR45996">
    <property type="entry name" value="AGAP001464-PB"/>
    <property type="match status" value="1"/>
</dbReference>
<protein>
    <recommendedName>
        <fullName evidence="8">BZIP domain-containing protein</fullName>
    </recommendedName>
</protein>
<proteinExistence type="inferred from homology"/>
<comment type="caution">
    <text evidence="9">The sequence shown here is derived from an EMBL/GenBank/DDBJ whole genome shotgun (WGS) entry which is preliminary data.</text>
</comment>
<feature type="compositionally biased region" description="Basic and acidic residues" evidence="7">
    <location>
        <begin position="60"/>
        <end position="70"/>
    </location>
</feature>
<evidence type="ECO:0000256" key="7">
    <source>
        <dbReference type="SAM" id="MobiDB-lite"/>
    </source>
</evidence>
<sequence>MEEEEEDEDQYQTDQVLQLTEEESRLLGKEGVSLPQHLPLTKAEERALKRVRRKIRNKRSAQESRKKKKEYVDGLENRVIVLLEGEPSAKSEVQSTLEEVFIQDISVLGRIHVSFNNNQSSCPCC</sequence>
<feature type="region of interest" description="Disordered" evidence="7">
    <location>
        <begin position="51"/>
        <end position="70"/>
    </location>
</feature>
<keyword evidence="10" id="KW-1185">Reference proteome</keyword>
<evidence type="ECO:0000256" key="3">
    <source>
        <dbReference type="ARBA" id="ARBA00023015"/>
    </source>
</evidence>
<dbReference type="PRINTS" id="PR00041">
    <property type="entry name" value="LEUZIPPRCREB"/>
</dbReference>
<reference evidence="9" key="1">
    <citation type="submission" date="2023-07" db="EMBL/GenBank/DDBJ databases">
        <authorList>
            <person name="Stuckert A."/>
        </authorList>
    </citation>
    <scope>NUCLEOTIDE SEQUENCE</scope>
</reference>
<comment type="subcellular location">
    <subcellularLocation>
        <location evidence="1">Endoplasmic reticulum membrane</location>
        <topology evidence="1">Single-pass type II membrane protein</topology>
    </subcellularLocation>
</comment>
<keyword evidence="3" id="KW-0805">Transcription regulation</keyword>
<dbReference type="PANTHER" id="PTHR45996:SF4">
    <property type="entry name" value="CYCLIC AMP-RESPONSIVE ELEMENT-BINDING PROTEIN 3"/>
    <property type="match status" value="1"/>
</dbReference>
<evidence type="ECO:0000313" key="9">
    <source>
        <dbReference type="EMBL" id="CAJ0956539.1"/>
    </source>
</evidence>
<dbReference type="SMART" id="SM00338">
    <property type="entry name" value="BRLZ"/>
    <property type="match status" value="1"/>
</dbReference>
<evidence type="ECO:0000256" key="2">
    <source>
        <dbReference type="ARBA" id="ARBA00009050"/>
    </source>
</evidence>
<dbReference type="PROSITE" id="PS50217">
    <property type="entry name" value="BZIP"/>
    <property type="match status" value="1"/>
</dbReference>
<evidence type="ECO:0000256" key="4">
    <source>
        <dbReference type="ARBA" id="ARBA00023125"/>
    </source>
</evidence>
<dbReference type="Pfam" id="PF00170">
    <property type="entry name" value="bZIP_1"/>
    <property type="match status" value="1"/>
</dbReference>
<keyword evidence="6" id="KW-0539">Nucleus</keyword>
<accession>A0ABN9M4H7</accession>
<keyword evidence="4" id="KW-0238">DNA-binding</keyword>
<evidence type="ECO:0000256" key="5">
    <source>
        <dbReference type="ARBA" id="ARBA00023163"/>
    </source>
</evidence>
<comment type="similarity">
    <text evidence="2">Belongs to the bZIP family. ATF subfamily.</text>
</comment>
<keyword evidence="5" id="KW-0804">Transcription</keyword>